<keyword evidence="4" id="KW-0564">Palmitate</keyword>
<dbReference type="CDD" id="cd13580">
    <property type="entry name" value="PBP2_AlgQ_like_1"/>
    <property type="match status" value="1"/>
</dbReference>
<name>A0A0Q9XU78_9BACI</name>
<keyword evidence="3" id="KW-0472">Membrane</keyword>
<dbReference type="PANTHER" id="PTHR43649">
    <property type="entry name" value="ARABINOSE-BINDING PROTEIN-RELATED"/>
    <property type="match status" value="1"/>
</dbReference>
<evidence type="ECO:0000256" key="5">
    <source>
        <dbReference type="ARBA" id="ARBA00023288"/>
    </source>
</evidence>
<dbReference type="AlphaFoldDB" id="A0A0Q9XU78"/>
<evidence type="ECO:0000256" key="3">
    <source>
        <dbReference type="ARBA" id="ARBA00023136"/>
    </source>
</evidence>
<accession>A0A0Q9XU78</accession>
<sequence>MRKYTKSLKSYLIVGVIFTLLFVAGCSSGKETSQSEKQGEKGNSDSERMQLEVFVPTFTTEPPKPTSPVIEALQDYTDTDIKMIWVPNSNLDDKFNITLSSGDLPHIMYVPSKSPSFVSAVRDGAFWELGPHLKDYPNLSQANEIILNNSSVNGDIYGVYRSRDLGRNGVIIRKDWLENLGLEEPKTIDDFYNMMKAFKEEDPDGNGKDDTYGMVVSKYEGPWDVMQTWFGVPNKWGENAKGELEPAFLHENYLQALDFFKKLYDEGLVNEDFAVMDPAQWSDPVVSGKAGVQVNVVDEGHRIQEKIIDADPENEDPITVIGAVEGETGLHNLPTSGYSGMLAVSKTKVKTEDELKKVLEFLDKLNDEEAQILAENGIEGKHYEIVDGEMENLTKDNPGLLSELDGLNQMLMYLPEAKSLTPKTTPLRELEEEVKLANEEIVVPNPAEAFISEVYSKKGTQLDNIIQDARIKYIVGQIDESGLDEAVELWKKSGGNDYLEEINNLYKETNK</sequence>
<organism evidence="6 7">
    <name type="scientific">Lederbergia galactosidilytica</name>
    <dbReference type="NCBI Taxonomy" id="217031"/>
    <lineage>
        <taxon>Bacteria</taxon>
        <taxon>Bacillati</taxon>
        <taxon>Bacillota</taxon>
        <taxon>Bacilli</taxon>
        <taxon>Bacillales</taxon>
        <taxon>Bacillaceae</taxon>
        <taxon>Lederbergia</taxon>
    </lineage>
</organism>
<keyword evidence="2" id="KW-0732">Signal</keyword>
<dbReference type="EMBL" id="LGPB01000112">
    <property type="protein sequence ID" value="KRG11789.1"/>
    <property type="molecule type" value="Genomic_DNA"/>
</dbReference>
<comment type="caution">
    <text evidence="6">The sequence shown here is derived from an EMBL/GenBank/DDBJ whole genome shotgun (WGS) entry which is preliminary data.</text>
</comment>
<evidence type="ECO:0000256" key="2">
    <source>
        <dbReference type="ARBA" id="ARBA00022729"/>
    </source>
</evidence>
<dbReference type="Gene3D" id="3.40.190.10">
    <property type="entry name" value="Periplasmic binding protein-like II"/>
    <property type="match status" value="2"/>
</dbReference>
<dbReference type="PROSITE" id="PS51257">
    <property type="entry name" value="PROKAR_LIPOPROTEIN"/>
    <property type="match status" value="1"/>
</dbReference>
<dbReference type="PATRIC" id="fig|217031.4.peg.4928"/>
<evidence type="ECO:0000256" key="1">
    <source>
        <dbReference type="ARBA" id="ARBA00022475"/>
    </source>
</evidence>
<keyword evidence="1" id="KW-1003">Cell membrane</keyword>
<dbReference type="InterPro" id="IPR006059">
    <property type="entry name" value="SBP"/>
</dbReference>
<dbReference type="InterPro" id="IPR050490">
    <property type="entry name" value="Bact_solute-bd_prot1"/>
</dbReference>
<reference evidence="6 7" key="1">
    <citation type="submission" date="2015-06" db="EMBL/GenBank/DDBJ databases">
        <title>Genome sequencing project of Bacillus galactosidilyticus PL133.</title>
        <authorList>
            <person name="Gaiero J."/>
            <person name="Nicol R."/>
            <person name="Habash M."/>
        </authorList>
    </citation>
    <scope>NUCLEOTIDE SEQUENCE [LARGE SCALE GENOMIC DNA]</scope>
    <source>
        <strain evidence="6 7">PL133</strain>
    </source>
</reference>
<proteinExistence type="predicted"/>
<dbReference type="PANTHER" id="PTHR43649:SF33">
    <property type="entry name" value="POLYGALACTURONAN_RHAMNOGALACTURONAN-BINDING PROTEIN YTCQ"/>
    <property type="match status" value="1"/>
</dbReference>
<evidence type="ECO:0000313" key="6">
    <source>
        <dbReference type="EMBL" id="KRG11789.1"/>
    </source>
</evidence>
<keyword evidence="5 6" id="KW-0449">Lipoprotein</keyword>
<dbReference type="SUPFAM" id="SSF53850">
    <property type="entry name" value="Periplasmic binding protein-like II"/>
    <property type="match status" value="1"/>
</dbReference>
<protein>
    <submittedName>
        <fullName evidence="6">Lipoprotein lipo</fullName>
    </submittedName>
</protein>
<dbReference type="Pfam" id="PF01547">
    <property type="entry name" value="SBP_bac_1"/>
    <property type="match status" value="1"/>
</dbReference>
<gene>
    <name evidence="6" type="ORF">ACA29_14595</name>
</gene>
<evidence type="ECO:0000313" key="7">
    <source>
        <dbReference type="Proteomes" id="UP000053881"/>
    </source>
</evidence>
<dbReference type="Proteomes" id="UP000053881">
    <property type="component" value="Unassembled WGS sequence"/>
</dbReference>
<evidence type="ECO:0000256" key="4">
    <source>
        <dbReference type="ARBA" id="ARBA00023139"/>
    </source>
</evidence>